<dbReference type="InterPro" id="IPR017871">
    <property type="entry name" value="ABC_transporter-like_CS"/>
</dbReference>
<protein>
    <submittedName>
        <fullName evidence="6">ABC transporter ATP-binding protein</fullName>
    </submittedName>
</protein>
<reference evidence="6" key="1">
    <citation type="submission" date="2022-01" db="EMBL/GenBank/DDBJ databases">
        <title>Complete genome of Methanomicrobium antiquum DSM 21220.</title>
        <authorList>
            <person name="Chen S.-C."/>
            <person name="You Y.-T."/>
            <person name="Zhou Y.-Z."/>
            <person name="Lai M.-C."/>
        </authorList>
    </citation>
    <scope>NUCLEOTIDE SEQUENCE</scope>
    <source>
        <strain evidence="6">DSM 21220</strain>
    </source>
</reference>
<evidence type="ECO:0000256" key="3">
    <source>
        <dbReference type="ARBA" id="ARBA00022741"/>
    </source>
</evidence>
<dbReference type="InterPro" id="IPR050763">
    <property type="entry name" value="ABC_transporter_ATP-binding"/>
</dbReference>
<dbReference type="Proteomes" id="UP001218895">
    <property type="component" value="Chromosome"/>
</dbReference>
<sequence length="297" mass="32927">MMRANSISKDYDGFLALDNVSFDLEDSGIFGIVGHNGAGKTTLLKIMAGLIAPSSGELTAGDIDVIKNPDALKQNLGYLPEESRLYETMTVEGYLSFFGEIYNMTPESVKARSNELLHDLSLDAGGKKLGELSKGMKRKVAIARSLIHDPSYLVYDEPTSGLDPMTSRYISEFLRSMKSDKKKTILLSAHNLYQVEELCDRVMILQRGKEVAFGTMDELREQFGSVYYIVEFVTEDKDVIDSIIENYDLSAGIYSAKLDNVDTLNSLTAAVSSSGGRIRKIESHYPSLEEMLLKLGR</sequence>
<dbReference type="GeneID" id="79950225"/>
<dbReference type="InterPro" id="IPR025302">
    <property type="entry name" value="DrrA1/2-like_C"/>
</dbReference>
<name>A0AAF0FSZ5_9EURY</name>
<evidence type="ECO:0000313" key="7">
    <source>
        <dbReference type="Proteomes" id="UP001218895"/>
    </source>
</evidence>
<accession>A0AAF0FSZ5</accession>
<dbReference type="Gene3D" id="3.40.50.300">
    <property type="entry name" value="P-loop containing nucleotide triphosphate hydrolases"/>
    <property type="match status" value="1"/>
</dbReference>
<dbReference type="Pfam" id="PF00005">
    <property type="entry name" value="ABC_tran"/>
    <property type="match status" value="1"/>
</dbReference>
<dbReference type="PANTHER" id="PTHR42711:SF5">
    <property type="entry name" value="ABC TRANSPORTER ATP-BINDING PROTEIN NATA"/>
    <property type="match status" value="1"/>
</dbReference>
<evidence type="ECO:0000256" key="4">
    <source>
        <dbReference type="ARBA" id="ARBA00022840"/>
    </source>
</evidence>
<dbReference type="SUPFAM" id="SSF52540">
    <property type="entry name" value="P-loop containing nucleoside triphosphate hydrolases"/>
    <property type="match status" value="1"/>
</dbReference>
<keyword evidence="3" id="KW-0547">Nucleotide-binding</keyword>
<dbReference type="CDD" id="cd03230">
    <property type="entry name" value="ABC_DR_subfamily_A"/>
    <property type="match status" value="1"/>
</dbReference>
<dbReference type="Pfam" id="PF13732">
    <property type="entry name" value="DrrA1-3_C"/>
    <property type="match status" value="1"/>
</dbReference>
<keyword evidence="2" id="KW-0813">Transport</keyword>
<dbReference type="EMBL" id="CP091092">
    <property type="protein sequence ID" value="WFN35993.1"/>
    <property type="molecule type" value="Genomic_DNA"/>
</dbReference>
<keyword evidence="7" id="KW-1185">Reference proteome</keyword>
<dbReference type="AlphaFoldDB" id="A0AAF0FSZ5"/>
<dbReference type="InterPro" id="IPR003593">
    <property type="entry name" value="AAA+_ATPase"/>
</dbReference>
<evidence type="ECO:0000313" key="6">
    <source>
        <dbReference type="EMBL" id="WFN35993.1"/>
    </source>
</evidence>
<dbReference type="RefSeq" id="WP_278098831.1">
    <property type="nucleotide sequence ID" value="NZ_CP091092.1"/>
</dbReference>
<evidence type="ECO:0000256" key="1">
    <source>
        <dbReference type="ARBA" id="ARBA00005417"/>
    </source>
</evidence>
<evidence type="ECO:0000259" key="5">
    <source>
        <dbReference type="PROSITE" id="PS50893"/>
    </source>
</evidence>
<dbReference type="GO" id="GO:0005524">
    <property type="term" value="F:ATP binding"/>
    <property type="evidence" value="ECO:0007669"/>
    <property type="project" value="UniProtKB-KW"/>
</dbReference>
<dbReference type="InterPro" id="IPR003439">
    <property type="entry name" value="ABC_transporter-like_ATP-bd"/>
</dbReference>
<dbReference type="PROSITE" id="PS50893">
    <property type="entry name" value="ABC_TRANSPORTER_2"/>
    <property type="match status" value="1"/>
</dbReference>
<gene>
    <name evidence="6" type="ORF">L1994_07465</name>
</gene>
<comment type="similarity">
    <text evidence="1">Belongs to the ABC transporter superfamily.</text>
</comment>
<keyword evidence="4 6" id="KW-0067">ATP-binding</keyword>
<feature type="domain" description="ABC transporter" evidence="5">
    <location>
        <begin position="2"/>
        <end position="232"/>
    </location>
</feature>
<dbReference type="GO" id="GO:0016887">
    <property type="term" value="F:ATP hydrolysis activity"/>
    <property type="evidence" value="ECO:0007669"/>
    <property type="project" value="InterPro"/>
</dbReference>
<evidence type="ECO:0000256" key="2">
    <source>
        <dbReference type="ARBA" id="ARBA00022448"/>
    </source>
</evidence>
<dbReference type="InterPro" id="IPR027417">
    <property type="entry name" value="P-loop_NTPase"/>
</dbReference>
<dbReference type="PANTHER" id="PTHR42711">
    <property type="entry name" value="ABC TRANSPORTER ATP-BINDING PROTEIN"/>
    <property type="match status" value="1"/>
</dbReference>
<dbReference type="KEGG" id="manq:L1994_07465"/>
<organism evidence="6 7">
    <name type="scientific">Methanomicrobium antiquum</name>
    <dbReference type="NCBI Taxonomy" id="487686"/>
    <lineage>
        <taxon>Archaea</taxon>
        <taxon>Methanobacteriati</taxon>
        <taxon>Methanobacteriota</taxon>
        <taxon>Stenosarchaea group</taxon>
        <taxon>Methanomicrobia</taxon>
        <taxon>Methanomicrobiales</taxon>
        <taxon>Methanomicrobiaceae</taxon>
        <taxon>Methanomicrobium</taxon>
    </lineage>
</organism>
<dbReference type="SMART" id="SM00382">
    <property type="entry name" value="AAA"/>
    <property type="match status" value="1"/>
</dbReference>
<proteinExistence type="inferred from homology"/>
<dbReference type="PROSITE" id="PS00211">
    <property type="entry name" value="ABC_TRANSPORTER_1"/>
    <property type="match status" value="1"/>
</dbReference>